<proteinExistence type="predicted"/>
<dbReference type="PROSITE" id="PS51257">
    <property type="entry name" value="PROKAR_LIPOPROTEIN"/>
    <property type="match status" value="1"/>
</dbReference>
<name>A0ABT8GN40_9BACL</name>
<comment type="caution">
    <text evidence="1">The sequence shown here is derived from an EMBL/GenBank/DDBJ whole genome shotgun (WGS) entry which is preliminary data.</text>
</comment>
<dbReference type="EMBL" id="JAUHTQ010000002">
    <property type="protein sequence ID" value="MDN4492833.1"/>
    <property type="molecule type" value="Genomic_DNA"/>
</dbReference>
<keyword evidence="2" id="KW-1185">Reference proteome</keyword>
<accession>A0ABT8GN40</accession>
<dbReference type="RefSeq" id="WP_301137025.1">
    <property type="nucleotide sequence ID" value="NZ_JAUHTQ010000002.1"/>
</dbReference>
<organism evidence="1 2">
    <name type="scientific">Ureibacillus aquaedulcis</name>
    <dbReference type="NCBI Taxonomy" id="3058421"/>
    <lineage>
        <taxon>Bacteria</taxon>
        <taxon>Bacillati</taxon>
        <taxon>Bacillota</taxon>
        <taxon>Bacilli</taxon>
        <taxon>Bacillales</taxon>
        <taxon>Caryophanaceae</taxon>
        <taxon>Ureibacillus</taxon>
    </lineage>
</organism>
<sequence length="112" mass="12718">MKWLRFIIACLSLLVILVGCRENDAENGYKTKEKAIQYGLLQEDVNETAVLSIGEYEGETFVFFEKDGALGVASLTKIRNGYSWFRRSLISALRHEAFLIQLQVLTIKLSLT</sequence>
<reference evidence="1" key="1">
    <citation type="submission" date="2023-07" db="EMBL/GenBank/DDBJ databases">
        <title>Ureibacillus sp. isolated from freshwater well.</title>
        <authorList>
            <person name="Kirdat K."/>
            <person name="Bhatt A."/>
            <person name="Teware R."/>
            <person name="Bhavsar Y."/>
            <person name="Yadav A."/>
        </authorList>
    </citation>
    <scope>NUCLEOTIDE SEQUENCE</scope>
    <source>
        <strain evidence="1">BA0131</strain>
    </source>
</reference>
<dbReference type="Proteomes" id="UP001172743">
    <property type="component" value="Unassembled WGS sequence"/>
</dbReference>
<gene>
    <name evidence="1" type="ORF">QYB95_04710</name>
</gene>
<evidence type="ECO:0000313" key="2">
    <source>
        <dbReference type="Proteomes" id="UP001172743"/>
    </source>
</evidence>
<protein>
    <submittedName>
        <fullName evidence="1">Uncharacterized protein</fullName>
    </submittedName>
</protein>
<evidence type="ECO:0000313" key="1">
    <source>
        <dbReference type="EMBL" id="MDN4492833.1"/>
    </source>
</evidence>